<dbReference type="AlphaFoldDB" id="A0A8E1URA0"/>
<comment type="caution">
    <text evidence="5">The sequence shown here is derived from an EMBL/GenBank/DDBJ whole genome shotgun (WGS) entry which is preliminary data.</text>
</comment>
<keyword evidence="2 4" id="KW-0378">Hydrolase</keyword>
<evidence type="ECO:0000256" key="3">
    <source>
        <dbReference type="ARBA" id="ARBA00023295"/>
    </source>
</evidence>
<dbReference type="Gene3D" id="2.160.20.10">
    <property type="entry name" value="Single-stranded right-handed beta-helix, Pectin lyase-like"/>
    <property type="match status" value="1"/>
</dbReference>
<dbReference type="PANTHER" id="PTHR31339:SF9">
    <property type="entry name" value="PLASMIN AND FIBRONECTIN-BINDING PROTEIN A"/>
    <property type="match status" value="1"/>
</dbReference>
<accession>A0A8E1URA0</accession>
<dbReference type="InterPro" id="IPR011050">
    <property type="entry name" value="Pectin_lyase_fold/virulence"/>
</dbReference>
<gene>
    <name evidence="5" type="ORF">ACU52_06070</name>
</gene>
<comment type="similarity">
    <text evidence="1 4">Belongs to the glycosyl hydrolase 28 family.</text>
</comment>
<dbReference type="SUPFAM" id="SSF51126">
    <property type="entry name" value="Pectin lyase-like"/>
    <property type="match status" value="1"/>
</dbReference>
<name>A0A8E1URA0_9BACT</name>
<dbReference type="GO" id="GO:0005975">
    <property type="term" value="P:carbohydrate metabolic process"/>
    <property type="evidence" value="ECO:0007669"/>
    <property type="project" value="InterPro"/>
</dbReference>
<keyword evidence="3 4" id="KW-0326">Glycosidase</keyword>
<dbReference type="GO" id="GO:0004650">
    <property type="term" value="F:polygalacturonase activity"/>
    <property type="evidence" value="ECO:0007669"/>
    <property type="project" value="InterPro"/>
</dbReference>
<dbReference type="Proteomes" id="UP000036951">
    <property type="component" value="Unassembled WGS sequence"/>
</dbReference>
<organism evidence="5 6">
    <name type="scientific">Xylanibacter rarus</name>
    <dbReference type="NCBI Taxonomy" id="1676614"/>
    <lineage>
        <taxon>Bacteria</taxon>
        <taxon>Pseudomonadati</taxon>
        <taxon>Bacteroidota</taxon>
        <taxon>Bacteroidia</taxon>
        <taxon>Bacteroidales</taxon>
        <taxon>Prevotellaceae</taxon>
        <taxon>Xylanibacter</taxon>
    </lineage>
</organism>
<proteinExistence type="inferred from homology"/>
<evidence type="ECO:0000256" key="4">
    <source>
        <dbReference type="RuleBase" id="RU361169"/>
    </source>
</evidence>
<dbReference type="InterPro" id="IPR000743">
    <property type="entry name" value="Glyco_hydro_28"/>
</dbReference>
<dbReference type="InterPro" id="IPR051801">
    <property type="entry name" value="GH28_Enzymes"/>
</dbReference>
<protein>
    <submittedName>
        <fullName evidence="5">Exopolygalacturonase</fullName>
    </submittedName>
</protein>
<evidence type="ECO:0000313" key="6">
    <source>
        <dbReference type="Proteomes" id="UP000036951"/>
    </source>
</evidence>
<evidence type="ECO:0000256" key="1">
    <source>
        <dbReference type="ARBA" id="ARBA00008834"/>
    </source>
</evidence>
<evidence type="ECO:0000256" key="2">
    <source>
        <dbReference type="ARBA" id="ARBA00022801"/>
    </source>
</evidence>
<dbReference type="EMBL" id="LFQU01000009">
    <property type="protein sequence ID" value="KOO68794.1"/>
    <property type="molecule type" value="Genomic_DNA"/>
</dbReference>
<reference evidence="5 6" key="1">
    <citation type="submission" date="2015-06" db="EMBL/GenBank/DDBJ databases">
        <title>Prevotella sp. 109, sp. nov., a novel member of the family Prevotellaceae isolated from human faeces.</title>
        <authorList>
            <person name="Shkoporov A.N."/>
            <person name="Chaplin A.V."/>
            <person name="Kafarskaia L.I."/>
            <person name="Efimov B.A."/>
        </authorList>
    </citation>
    <scope>NUCLEOTIDE SEQUENCE [LARGE SCALE GENOMIC DNA]</scope>
    <source>
        <strain evidence="5 6">109</strain>
    </source>
</reference>
<keyword evidence="6" id="KW-1185">Reference proteome</keyword>
<evidence type="ECO:0000313" key="5">
    <source>
        <dbReference type="EMBL" id="KOO68794.1"/>
    </source>
</evidence>
<dbReference type="PANTHER" id="PTHR31339">
    <property type="entry name" value="PECTIN LYASE-RELATED"/>
    <property type="match status" value="1"/>
</dbReference>
<dbReference type="Pfam" id="PF00295">
    <property type="entry name" value="Glyco_hydro_28"/>
    <property type="match status" value="1"/>
</dbReference>
<dbReference type="InterPro" id="IPR012334">
    <property type="entry name" value="Pectin_lyas_fold"/>
</dbReference>
<sequence length="428" mass="47601">MAFTASAGASGGSFPDGTDIPAWFNDTSRIDIDTLGRKYVITSYGVKNDSTLLQTEAIQRVIDLAAAEGGGVIVVPEGTFLSGSLFFKQGTHLHICRGGVIKGVDAIKYYPLVKTRMEGQTLNYFAALINADGLNGFTITGPGTINGNGLRFWEEFWIRRKFNPDCTNLEALRPRLVYLSHCTNVQVQDVRLINSAFWTNHLYRCHHVKYIGCYIFAPTSGVKAPSSDAVDIDNCHDILISGCYMSVNDDAVVLKGGKGTFADKDPDNGPNYNVIVQDCTYGKVHGCLTLGSESLHNRNIVMRRCIFNDANRVLWLKMRPDTPQHYEYVSLETLSGRCGSFLVVRPWTQFYKPEQRDDMPMSVCNNISVSNVDATCDNFFDVGMSDKYRLTDFSFVNCNITDSANSFDKSVIENTRIKNLVINGKKQK</sequence>